<dbReference type="PANTHER" id="PTHR43792:SF9">
    <property type="entry name" value="RIBOSOMAL-PROTEIN-ALANINE ACETYLTRANSFERASE"/>
    <property type="match status" value="1"/>
</dbReference>
<dbReference type="InterPro" id="IPR051531">
    <property type="entry name" value="N-acetyltransferase"/>
</dbReference>
<dbReference type="InterPro" id="IPR016181">
    <property type="entry name" value="Acyl_CoA_acyltransferase"/>
</dbReference>
<reference evidence="3" key="1">
    <citation type="journal article" date="2019" name="Int. J. Syst. Evol. Microbiol.">
        <title>The Global Catalogue of Microorganisms (GCM) 10K type strain sequencing project: providing services to taxonomists for standard genome sequencing and annotation.</title>
        <authorList>
            <consortium name="The Broad Institute Genomics Platform"/>
            <consortium name="The Broad Institute Genome Sequencing Center for Infectious Disease"/>
            <person name="Wu L."/>
            <person name="Ma J."/>
        </authorList>
    </citation>
    <scope>NUCLEOTIDE SEQUENCE [LARGE SCALE GENOMIC DNA]</scope>
    <source>
        <strain evidence="3">CCUG 59778</strain>
    </source>
</reference>
<evidence type="ECO:0000313" key="2">
    <source>
        <dbReference type="EMBL" id="MFC4410325.1"/>
    </source>
</evidence>
<dbReference type="Pfam" id="PF13302">
    <property type="entry name" value="Acetyltransf_3"/>
    <property type="match status" value="1"/>
</dbReference>
<keyword evidence="2" id="KW-0012">Acyltransferase</keyword>
<dbReference type="Proteomes" id="UP001595817">
    <property type="component" value="Unassembled WGS sequence"/>
</dbReference>
<dbReference type="PANTHER" id="PTHR43792">
    <property type="entry name" value="GNAT FAMILY, PUTATIVE (AFU_ORTHOLOGUE AFUA_3G00765)-RELATED-RELATED"/>
    <property type="match status" value="1"/>
</dbReference>
<dbReference type="PROSITE" id="PS51186">
    <property type="entry name" value="GNAT"/>
    <property type="match status" value="1"/>
</dbReference>
<proteinExistence type="predicted"/>
<dbReference type="EMBL" id="JBHSEC010000014">
    <property type="protein sequence ID" value="MFC4410325.1"/>
    <property type="molecule type" value="Genomic_DNA"/>
</dbReference>
<dbReference type="GO" id="GO:0016746">
    <property type="term" value="F:acyltransferase activity"/>
    <property type="evidence" value="ECO:0007669"/>
    <property type="project" value="UniProtKB-KW"/>
</dbReference>
<feature type="domain" description="N-acetyltransferase" evidence="1">
    <location>
        <begin position="13"/>
        <end position="181"/>
    </location>
</feature>
<dbReference type="EC" id="2.3.-.-" evidence="2"/>
<dbReference type="InterPro" id="IPR000182">
    <property type="entry name" value="GNAT_dom"/>
</dbReference>
<protein>
    <submittedName>
        <fullName evidence="2">GNAT family N-acetyltransferase</fullName>
        <ecNumber evidence="2">2.3.-.-</ecNumber>
    </submittedName>
</protein>
<keyword evidence="2" id="KW-0808">Transferase</keyword>
<sequence length="181" mass="20891">MPHTELNIDCGEILLRPFQIEDAYAISRISSEPEISAFLPDWKAPEEKRRYWLTEYEVPMNQAFLEAVPTIDEHMLKLAILHKETNRVIGWCCSGIKDELPEPNREIVYAVSSEFQNRGFATKAVQGLIDYLFSSTDTKVLNAIALTNNEPSTRVIQKCGFRYNATIEIDHQLYKHFILQK</sequence>
<evidence type="ECO:0000259" key="1">
    <source>
        <dbReference type="PROSITE" id="PS51186"/>
    </source>
</evidence>
<organism evidence="2 3">
    <name type="scientific">Chungangia koreensis</name>
    <dbReference type="NCBI Taxonomy" id="752657"/>
    <lineage>
        <taxon>Bacteria</taxon>
        <taxon>Bacillati</taxon>
        <taxon>Bacillota</taxon>
        <taxon>Bacilli</taxon>
        <taxon>Lactobacillales</taxon>
        <taxon>Chungangia</taxon>
    </lineage>
</organism>
<name>A0ABV8X4H6_9LACT</name>
<dbReference type="SUPFAM" id="SSF55729">
    <property type="entry name" value="Acyl-CoA N-acyltransferases (Nat)"/>
    <property type="match status" value="1"/>
</dbReference>
<evidence type="ECO:0000313" key="3">
    <source>
        <dbReference type="Proteomes" id="UP001595817"/>
    </source>
</evidence>
<keyword evidence="3" id="KW-1185">Reference proteome</keyword>
<dbReference type="RefSeq" id="WP_378154039.1">
    <property type="nucleotide sequence ID" value="NZ_JBHSEC010000014.1"/>
</dbReference>
<accession>A0ABV8X4H6</accession>
<gene>
    <name evidence="2" type="ORF">ACFOZY_07810</name>
</gene>
<comment type="caution">
    <text evidence="2">The sequence shown here is derived from an EMBL/GenBank/DDBJ whole genome shotgun (WGS) entry which is preliminary data.</text>
</comment>
<dbReference type="Gene3D" id="3.40.630.30">
    <property type="match status" value="1"/>
</dbReference>